<gene>
    <name evidence="4" type="ORF">C8A03DRAFT_19102</name>
</gene>
<keyword evidence="2" id="KW-0472">Membrane</keyword>
<keyword evidence="3" id="KW-0732">Signal</keyword>
<feature type="region of interest" description="Disordered" evidence="1">
    <location>
        <begin position="531"/>
        <end position="557"/>
    </location>
</feature>
<feature type="compositionally biased region" description="Low complexity" evidence="1">
    <location>
        <begin position="546"/>
        <end position="557"/>
    </location>
</feature>
<keyword evidence="2" id="KW-1133">Transmembrane helix</keyword>
<evidence type="ECO:0000313" key="5">
    <source>
        <dbReference type="Proteomes" id="UP001303760"/>
    </source>
</evidence>
<organism evidence="4 5">
    <name type="scientific">Achaetomium macrosporum</name>
    <dbReference type="NCBI Taxonomy" id="79813"/>
    <lineage>
        <taxon>Eukaryota</taxon>
        <taxon>Fungi</taxon>
        <taxon>Dikarya</taxon>
        <taxon>Ascomycota</taxon>
        <taxon>Pezizomycotina</taxon>
        <taxon>Sordariomycetes</taxon>
        <taxon>Sordariomycetidae</taxon>
        <taxon>Sordariales</taxon>
        <taxon>Chaetomiaceae</taxon>
        <taxon>Achaetomium</taxon>
    </lineage>
</organism>
<feature type="transmembrane region" description="Helical" evidence="2">
    <location>
        <begin position="582"/>
        <end position="606"/>
    </location>
</feature>
<protein>
    <recommendedName>
        <fullName evidence="6">Mid2 domain-containing protein</fullName>
    </recommendedName>
</protein>
<keyword evidence="2" id="KW-0812">Transmembrane</keyword>
<sequence length="654" mass="68489">MVRLGVLFAAAWAAGLALASPSPPPLVGIRTRNLPGTSDEDTIHALWRRLAEVAHQRRETVFKNSTTLEASWNDAILFSQEIPVNTSSVEGLEAAVSVEVKCSTCYFKAGATAQLNIEGSFDLGNATRNITDQLGEELKNLTETSIGAIKTIADQFWDEVQEAVDFDLSTGFDFEEAFSFDNVTIDTDIDIDLPPLPAVQLLFQIDYLDLYVAIDTTIAAEATLTLPLFKTPVTTPFGPLGISISEDLEIGIFVTIDLILSVEGEISLRSGFHLLLEDPVGFKIAMFSSDVSDVIFNGGKFEFLPVTILSGEVALKGILRVGMHAGFDISSDKLLVGNPFDRTEWTVTAGVEVGVFAHVAEFLTNITGGAEQAAEDGCAVNIVQEYTLALGAVAGATLAVADHTWAGSPNTTVPIFYTTLADVCAVTADATTTTPSSLPTSTGVGAAARRQASTDLTTTTISTKALFTATSCLSPGLVLCPQSLQTTSVQTKTLTLVTAVPSGVEATFPQTTASTVASTIPFGSQANTLSATSGTPVSYVPPPPSTTSSPSASASAGSGIGGVVDDIGEVFNGETGGVSNKLIIGLSVGLGVPVVAAVISGLVYWLRRRRYTPVPKSDTRAVEYTGGGAYESPMAAEREAMLKKGPAVTITVQH</sequence>
<evidence type="ECO:0008006" key="6">
    <source>
        <dbReference type="Google" id="ProtNLM"/>
    </source>
</evidence>
<keyword evidence="5" id="KW-1185">Reference proteome</keyword>
<evidence type="ECO:0000256" key="2">
    <source>
        <dbReference type="SAM" id="Phobius"/>
    </source>
</evidence>
<evidence type="ECO:0000313" key="4">
    <source>
        <dbReference type="EMBL" id="KAK4233903.1"/>
    </source>
</evidence>
<accession>A0AAN7C3P8</accession>
<feature type="signal peptide" evidence="3">
    <location>
        <begin position="1"/>
        <end position="19"/>
    </location>
</feature>
<proteinExistence type="predicted"/>
<feature type="chain" id="PRO_5042940840" description="Mid2 domain-containing protein" evidence="3">
    <location>
        <begin position="20"/>
        <end position="654"/>
    </location>
</feature>
<reference evidence="4" key="1">
    <citation type="journal article" date="2023" name="Mol. Phylogenet. Evol.">
        <title>Genome-scale phylogeny and comparative genomics of the fungal order Sordariales.</title>
        <authorList>
            <person name="Hensen N."/>
            <person name="Bonometti L."/>
            <person name="Westerberg I."/>
            <person name="Brannstrom I.O."/>
            <person name="Guillou S."/>
            <person name="Cros-Aarteil S."/>
            <person name="Calhoun S."/>
            <person name="Haridas S."/>
            <person name="Kuo A."/>
            <person name="Mondo S."/>
            <person name="Pangilinan J."/>
            <person name="Riley R."/>
            <person name="LaButti K."/>
            <person name="Andreopoulos B."/>
            <person name="Lipzen A."/>
            <person name="Chen C."/>
            <person name="Yan M."/>
            <person name="Daum C."/>
            <person name="Ng V."/>
            <person name="Clum A."/>
            <person name="Steindorff A."/>
            <person name="Ohm R.A."/>
            <person name="Martin F."/>
            <person name="Silar P."/>
            <person name="Natvig D.O."/>
            <person name="Lalanne C."/>
            <person name="Gautier V."/>
            <person name="Ament-Velasquez S.L."/>
            <person name="Kruys A."/>
            <person name="Hutchinson M.I."/>
            <person name="Powell A.J."/>
            <person name="Barry K."/>
            <person name="Miller A.N."/>
            <person name="Grigoriev I.V."/>
            <person name="Debuchy R."/>
            <person name="Gladieux P."/>
            <person name="Hiltunen Thoren M."/>
            <person name="Johannesson H."/>
        </authorList>
    </citation>
    <scope>NUCLEOTIDE SEQUENCE</scope>
    <source>
        <strain evidence="4">CBS 532.94</strain>
    </source>
</reference>
<dbReference type="EMBL" id="MU860451">
    <property type="protein sequence ID" value="KAK4233903.1"/>
    <property type="molecule type" value="Genomic_DNA"/>
</dbReference>
<dbReference type="AlphaFoldDB" id="A0AAN7C3P8"/>
<evidence type="ECO:0000256" key="1">
    <source>
        <dbReference type="SAM" id="MobiDB-lite"/>
    </source>
</evidence>
<dbReference type="Proteomes" id="UP001303760">
    <property type="component" value="Unassembled WGS sequence"/>
</dbReference>
<evidence type="ECO:0000256" key="3">
    <source>
        <dbReference type="SAM" id="SignalP"/>
    </source>
</evidence>
<comment type="caution">
    <text evidence="4">The sequence shown here is derived from an EMBL/GenBank/DDBJ whole genome shotgun (WGS) entry which is preliminary data.</text>
</comment>
<reference evidence="4" key="2">
    <citation type="submission" date="2023-05" db="EMBL/GenBank/DDBJ databases">
        <authorList>
            <consortium name="Lawrence Berkeley National Laboratory"/>
            <person name="Steindorff A."/>
            <person name="Hensen N."/>
            <person name="Bonometti L."/>
            <person name="Westerberg I."/>
            <person name="Brannstrom I.O."/>
            <person name="Guillou S."/>
            <person name="Cros-Aarteil S."/>
            <person name="Calhoun S."/>
            <person name="Haridas S."/>
            <person name="Kuo A."/>
            <person name="Mondo S."/>
            <person name="Pangilinan J."/>
            <person name="Riley R."/>
            <person name="Labutti K."/>
            <person name="Andreopoulos B."/>
            <person name="Lipzen A."/>
            <person name="Chen C."/>
            <person name="Yanf M."/>
            <person name="Daum C."/>
            <person name="Ng V."/>
            <person name="Clum A."/>
            <person name="Ohm R."/>
            <person name="Martin F."/>
            <person name="Silar P."/>
            <person name="Natvig D."/>
            <person name="Lalanne C."/>
            <person name="Gautier V."/>
            <person name="Ament-Velasquez S.L."/>
            <person name="Kruys A."/>
            <person name="Hutchinson M.I."/>
            <person name="Powell A.J."/>
            <person name="Barry K."/>
            <person name="Miller A.N."/>
            <person name="Grigoriev I.V."/>
            <person name="Debuchy R."/>
            <person name="Gladieux P."/>
            <person name="Thoren M.H."/>
            <person name="Johannesson H."/>
        </authorList>
    </citation>
    <scope>NUCLEOTIDE SEQUENCE</scope>
    <source>
        <strain evidence="4">CBS 532.94</strain>
    </source>
</reference>
<name>A0AAN7C3P8_9PEZI</name>